<feature type="transmembrane region" description="Helical" evidence="7">
    <location>
        <begin position="233"/>
        <end position="257"/>
    </location>
</feature>
<dbReference type="GO" id="GO:0005886">
    <property type="term" value="C:plasma membrane"/>
    <property type="evidence" value="ECO:0007669"/>
    <property type="project" value="UniProtKB-SubCell"/>
</dbReference>
<keyword evidence="3" id="KW-1003">Cell membrane</keyword>
<keyword evidence="11" id="KW-1185">Reference proteome</keyword>
<evidence type="ECO:0000256" key="3">
    <source>
        <dbReference type="ARBA" id="ARBA00022475"/>
    </source>
</evidence>
<dbReference type="Pfam" id="PF00528">
    <property type="entry name" value="BPD_transp_1"/>
    <property type="match status" value="1"/>
</dbReference>
<evidence type="ECO:0000259" key="9">
    <source>
        <dbReference type="PROSITE" id="PS50928"/>
    </source>
</evidence>
<dbReference type="CDD" id="cd06261">
    <property type="entry name" value="TM_PBP2"/>
    <property type="match status" value="1"/>
</dbReference>
<feature type="compositionally biased region" description="Polar residues" evidence="8">
    <location>
        <begin position="1"/>
        <end position="13"/>
    </location>
</feature>
<dbReference type="PANTHER" id="PTHR43386">
    <property type="entry name" value="OLIGOPEPTIDE TRANSPORT SYSTEM PERMEASE PROTEIN APPC"/>
    <property type="match status" value="1"/>
</dbReference>
<dbReference type="AlphaFoldDB" id="A0A5N6S1B9"/>
<comment type="caution">
    <text evidence="10">The sequence shown here is derived from an EMBL/GenBank/DDBJ whole genome shotgun (WGS) entry which is preliminary data.</text>
</comment>
<sequence>MVSQIDNKNQQIDDVSGADHVPNSVDIDDENKTGKRQNQNSLWAAIKSSPSALYGGIFLLIIVFACVVIPHVMKMDPFATKASDILMAPSWQHVMGADNVGRDVFARVLFGGESSLLVGGSVAVVSGVLGFIVGAYSAFFPKIGYWLMRVCDGLMAFPAILFGIALIGGLGQSIGNVILALSIVFIPYVARVVRSATMSNMNENYVSVLVSLGASSTRILWRNIALNVIAPWIIEVTFVFADAILVEAAMSFIGTGIPQPSPSWGNMLYDSRTYIYQAWWLTVFPGVALALTVFVINIFGDGLREVFDPKRRR</sequence>
<organism evidence="10 11">
    <name type="scientific">Bifidobacterium tibiigranuli</name>
    <dbReference type="NCBI Taxonomy" id="2172043"/>
    <lineage>
        <taxon>Bacteria</taxon>
        <taxon>Bacillati</taxon>
        <taxon>Actinomycetota</taxon>
        <taxon>Actinomycetes</taxon>
        <taxon>Bifidobacteriales</taxon>
        <taxon>Bifidobacteriaceae</taxon>
        <taxon>Bifidobacterium</taxon>
    </lineage>
</organism>
<dbReference type="OrthoDB" id="9812701at2"/>
<evidence type="ECO:0000256" key="5">
    <source>
        <dbReference type="ARBA" id="ARBA00022989"/>
    </source>
</evidence>
<feature type="domain" description="ABC transmembrane type-1" evidence="9">
    <location>
        <begin position="116"/>
        <end position="300"/>
    </location>
</feature>
<feature type="transmembrane region" description="Helical" evidence="7">
    <location>
        <begin position="277"/>
        <end position="303"/>
    </location>
</feature>
<keyword evidence="6 7" id="KW-0472">Membrane</keyword>
<keyword evidence="4 7" id="KW-0812">Transmembrane</keyword>
<evidence type="ECO:0000256" key="1">
    <source>
        <dbReference type="ARBA" id="ARBA00004651"/>
    </source>
</evidence>
<feature type="region of interest" description="Disordered" evidence="8">
    <location>
        <begin position="1"/>
        <end position="33"/>
    </location>
</feature>
<dbReference type="InterPro" id="IPR000515">
    <property type="entry name" value="MetI-like"/>
</dbReference>
<dbReference type="Gene3D" id="1.10.3720.10">
    <property type="entry name" value="MetI-like"/>
    <property type="match status" value="1"/>
</dbReference>
<feature type="transmembrane region" description="Helical" evidence="7">
    <location>
        <begin position="146"/>
        <end position="167"/>
    </location>
</feature>
<dbReference type="GO" id="GO:0055085">
    <property type="term" value="P:transmembrane transport"/>
    <property type="evidence" value="ECO:0007669"/>
    <property type="project" value="InterPro"/>
</dbReference>
<evidence type="ECO:0000256" key="7">
    <source>
        <dbReference type="RuleBase" id="RU363032"/>
    </source>
</evidence>
<dbReference type="PANTHER" id="PTHR43386:SF6">
    <property type="entry name" value="ABC TRANSPORTER PERMEASE PROTEIN"/>
    <property type="match status" value="1"/>
</dbReference>
<feature type="transmembrane region" description="Helical" evidence="7">
    <location>
        <begin position="52"/>
        <end position="73"/>
    </location>
</feature>
<gene>
    <name evidence="10" type="ORF">DDE84_06230</name>
</gene>
<evidence type="ECO:0000256" key="4">
    <source>
        <dbReference type="ARBA" id="ARBA00022692"/>
    </source>
</evidence>
<dbReference type="EMBL" id="QDAG01000005">
    <property type="protein sequence ID" value="KAE8128475.1"/>
    <property type="molecule type" value="Genomic_DNA"/>
</dbReference>
<feature type="transmembrane region" description="Helical" evidence="7">
    <location>
        <begin position="116"/>
        <end position="140"/>
    </location>
</feature>
<evidence type="ECO:0000256" key="6">
    <source>
        <dbReference type="ARBA" id="ARBA00023136"/>
    </source>
</evidence>
<feature type="transmembrane region" description="Helical" evidence="7">
    <location>
        <begin position="174"/>
        <end position="193"/>
    </location>
</feature>
<evidence type="ECO:0000313" key="10">
    <source>
        <dbReference type="EMBL" id="KAE8128475.1"/>
    </source>
</evidence>
<dbReference type="RefSeq" id="WP_152580827.1">
    <property type="nucleotide sequence ID" value="NZ_QDAG01000005.1"/>
</dbReference>
<proteinExistence type="inferred from homology"/>
<accession>A0A5N6S1B9</accession>
<dbReference type="Proteomes" id="UP000325415">
    <property type="component" value="Unassembled WGS sequence"/>
</dbReference>
<comment type="subcellular location">
    <subcellularLocation>
        <location evidence="1 7">Cell membrane</location>
        <topology evidence="1 7">Multi-pass membrane protein</topology>
    </subcellularLocation>
</comment>
<comment type="similarity">
    <text evidence="7">Belongs to the binding-protein-dependent transport system permease family.</text>
</comment>
<keyword evidence="5 7" id="KW-1133">Transmembrane helix</keyword>
<dbReference type="GeneID" id="78127278"/>
<evidence type="ECO:0000256" key="8">
    <source>
        <dbReference type="SAM" id="MobiDB-lite"/>
    </source>
</evidence>
<dbReference type="PROSITE" id="PS50928">
    <property type="entry name" value="ABC_TM1"/>
    <property type="match status" value="1"/>
</dbReference>
<dbReference type="InterPro" id="IPR050366">
    <property type="entry name" value="BP-dependent_transpt_permease"/>
</dbReference>
<evidence type="ECO:0000313" key="11">
    <source>
        <dbReference type="Proteomes" id="UP000325415"/>
    </source>
</evidence>
<protein>
    <submittedName>
        <fullName evidence="10">ABC transporter permease</fullName>
    </submittedName>
</protein>
<evidence type="ECO:0000256" key="2">
    <source>
        <dbReference type="ARBA" id="ARBA00022448"/>
    </source>
</evidence>
<keyword evidence="2 7" id="KW-0813">Transport</keyword>
<reference evidence="10 11" key="1">
    <citation type="submission" date="2018-04" db="EMBL/GenBank/DDBJ databases">
        <authorList>
            <person name="Eckel V.P."/>
            <person name="Vogel R.F."/>
        </authorList>
    </citation>
    <scope>NUCLEOTIDE SEQUENCE [LARGE SCALE GENOMIC DNA]</scope>
    <source>
        <strain evidence="11">TMW 2.1764</strain>
    </source>
</reference>
<name>A0A5N6S1B9_9BIFI</name>
<dbReference type="InterPro" id="IPR035906">
    <property type="entry name" value="MetI-like_sf"/>
</dbReference>
<dbReference type="SUPFAM" id="SSF161098">
    <property type="entry name" value="MetI-like"/>
    <property type="match status" value="1"/>
</dbReference>